<keyword evidence="3 5" id="KW-1133">Transmembrane helix</keyword>
<proteinExistence type="predicted"/>
<feature type="transmembrane region" description="Helical" evidence="5">
    <location>
        <begin position="251"/>
        <end position="275"/>
    </location>
</feature>
<evidence type="ECO:0000256" key="1">
    <source>
        <dbReference type="ARBA" id="ARBA00004141"/>
    </source>
</evidence>
<dbReference type="PANTHER" id="PTHR22950:SF666">
    <property type="entry name" value="VACUOLAR AMINO ACID TRANSPORTER 4"/>
    <property type="match status" value="1"/>
</dbReference>
<gene>
    <name evidence="7" type="ORF">ECRASSUSDP1_LOCUS6483</name>
</gene>
<dbReference type="Proteomes" id="UP001295684">
    <property type="component" value="Unassembled WGS sequence"/>
</dbReference>
<dbReference type="InterPro" id="IPR013057">
    <property type="entry name" value="AA_transpt_TM"/>
</dbReference>
<feature type="transmembrane region" description="Helical" evidence="5">
    <location>
        <begin position="338"/>
        <end position="359"/>
    </location>
</feature>
<accession>A0AAD1UAK3</accession>
<feature type="transmembrane region" description="Helical" evidence="5">
    <location>
        <begin position="219"/>
        <end position="239"/>
    </location>
</feature>
<feature type="transmembrane region" description="Helical" evidence="5">
    <location>
        <begin position="113"/>
        <end position="134"/>
    </location>
</feature>
<evidence type="ECO:0000256" key="2">
    <source>
        <dbReference type="ARBA" id="ARBA00022692"/>
    </source>
</evidence>
<keyword evidence="4 5" id="KW-0472">Membrane</keyword>
<organism evidence="7 8">
    <name type="scientific">Euplotes crassus</name>
    <dbReference type="NCBI Taxonomy" id="5936"/>
    <lineage>
        <taxon>Eukaryota</taxon>
        <taxon>Sar</taxon>
        <taxon>Alveolata</taxon>
        <taxon>Ciliophora</taxon>
        <taxon>Intramacronucleata</taxon>
        <taxon>Spirotrichea</taxon>
        <taxon>Hypotrichia</taxon>
        <taxon>Euplotida</taxon>
        <taxon>Euplotidae</taxon>
        <taxon>Moneuplotes</taxon>
    </lineage>
</organism>
<dbReference type="Pfam" id="PF01490">
    <property type="entry name" value="Aa_trans"/>
    <property type="match status" value="1"/>
</dbReference>
<feature type="transmembrane region" description="Helical" evidence="5">
    <location>
        <begin position="400"/>
        <end position="421"/>
    </location>
</feature>
<comment type="subcellular location">
    <subcellularLocation>
        <location evidence="1">Membrane</location>
        <topology evidence="1">Multi-pass membrane protein</topology>
    </subcellularLocation>
</comment>
<keyword evidence="2 5" id="KW-0812">Transmembrane</keyword>
<feature type="transmembrane region" description="Helical" evidence="5">
    <location>
        <begin position="181"/>
        <end position="199"/>
    </location>
</feature>
<dbReference type="GO" id="GO:0016020">
    <property type="term" value="C:membrane"/>
    <property type="evidence" value="ECO:0007669"/>
    <property type="project" value="UniProtKB-SubCell"/>
</dbReference>
<feature type="transmembrane region" description="Helical" evidence="5">
    <location>
        <begin position="365"/>
        <end position="388"/>
    </location>
</feature>
<name>A0AAD1UAK3_EUPCR</name>
<dbReference type="GO" id="GO:0015179">
    <property type="term" value="F:L-amino acid transmembrane transporter activity"/>
    <property type="evidence" value="ECO:0007669"/>
    <property type="project" value="TreeGrafter"/>
</dbReference>
<evidence type="ECO:0000256" key="4">
    <source>
        <dbReference type="ARBA" id="ARBA00023136"/>
    </source>
</evidence>
<comment type="caution">
    <text evidence="7">The sequence shown here is derived from an EMBL/GenBank/DDBJ whole genome shotgun (WGS) entry which is preliminary data.</text>
</comment>
<dbReference type="PANTHER" id="PTHR22950">
    <property type="entry name" value="AMINO ACID TRANSPORTER"/>
    <property type="match status" value="1"/>
</dbReference>
<evidence type="ECO:0000313" key="8">
    <source>
        <dbReference type="Proteomes" id="UP001295684"/>
    </source>
</evidence>
<evidence type="ECO:0000256" key="5">
    <source>
        <dbReference type="SAM" id="Phobius"/>
    </source>
</evidence>
<evidence type="ECO:0000313" key="7">
    <source>
        <dbReference type="EMBL" id="CAI2365133.1"/>
    </source>
</evidence>
<feature type="transmembrane region" description="Helical" evidence="5">
    <location>
        <begin position="146"/>
        <end position="169"/>
    </location>
</feature>
<sequence length="424" mass="47652">MDSEEKLSHSLLIPSQEKQEHFNIQDGKLEDHGLVKMGKIQTFFTLPKGFMGTGLLFMPNGYSNAGWMFGTASIVASMVITMVCGLLLIQVADKYKGTFSELGFLAMGNPGRYICDIVLALSQAGFVTVHIVFISQNLNNIFEYHWGFTVNIWVMGLVFFVIYTPLCWVRKIQTLGKYHTFGDLTVLLAAGILIIKAITFYLEQDTFADDIKPFNPDKYLVFLGTAVFIFEGVGVVIPVRDACRDKECFPFIFITMMLFLSCVLIFFGFFNYAVYGDQLLSSAPMVTKVLSKGDLIVEIVMTLFVFNLVISYPLVIYPSNVIIESYSIDKIPPSKSRFWLRNLSRALVVFITFFIGIYLEDTLDRLLSVVGSLTCTPVAFIMPAVFHLQLVAESKIAKRIDYSIIVLGLTLLVCITSYTIISWV</sequence>
<evidence type="ECO:0000259" key="6">
    <source>
        <dbReference type="Pfam" id="PF01490"/>
    </source>
</evidence>
<dbReference type="EMBL" id="CAMPGE010006284">
    <property type="protein sequence ID" value="CAI2365133.1"/>
    <property type="molecule type" value="Genomic_DNA"/>
</dbReference>
<protein>
    <recommendedName>
        <fullName evidence="6">Amino acid transporter transmembrane domain-containing protein</fullName>
    </recommendedName>
</protein>
<reference evidence="7" key="1">
    <citation type="submission" date="2023-07" db="EMBL/GenBank/DDBJ databases">
        <authorList>
            <consortium name="AG Swart"/>
            <person name="Singh M."/>
            <person name="Singh A."/>
            <person name="Seah K."/>
            <person name="Emmerich C."/>
        </authorList>
    </citation>
    <scope>NUCLEOTIDE SEQUENCE</scope>
    <source>
        <strain evidence="7">DP1</strain>
    </source>
</reference>
<feature type="transmembrane region" description="Helical" evidence="5">
    <location>
        <begin position="295"/>
        <end position="317"/>
    </location>
</feature>
<dbReference type="AlphaFoldDB" id="A0AAD1UAK3"/>
<evidence type="ECO:0000256" key="3">
    <source>
        <dbReference type="ARBA" id="ARBA00022989"/>
    </source>
</evidence>
<feature type="transmembrane region" description="Helical" evidence="5">
    <location>
        <begin position="67"/>
        <end position="92"/>
    </location>
</feature>
<keyword evidence="8" id="KW-1185">Reference proteome</keyword>
<feature type="domain" description="Amino acid transporter transmembrane" evidence="6">
    <location>
        <begin position="40"/>
        <end position="420"/>
    </location>
</feature>